<name>W2RDX6_PHYN3</name>
<dbReference type="PANTHER" id="PTHR10909">
    <property type="entry name" value="ELECTRON TRANSPORT OXIDOREDUCTASE"/>
    <property type="match status" value="1"/>
</dbReference>
<sequence length="170" mass="19654">MSPLDAERCKSSVPSRELAYVLHQSKSNVEKLERLEQLLVQDPVFNHEKMYYLTRGEQYKRATQMAGQAEIIAHRNSLNEEDTALLHVILQGFTGCPSSTALHTGMFFKNLGLLFTDEQQTRWMEMAKQWRMALYESAQHDPLNHSSDKVALHELLRPIRDEIARSKSRL</sequence>
<organism evidence="2 3">
    <name type="scientific">Phytophthora nicotianae (strain INRA-310)</name>
    <name type="common">Phytophthora parasitica</name>
    <dbReference type="NCBI Taxonomy" id="761204"/>
    <lineage>
        <taxon>Eukaryota</taxon>
        <taxon>Sar</taxon>
        <taxon>Stramenopiles</taxon>
        <taxon>Oomycota</taxon>
        <taxon>Peronosporomycetes</taxon>
        <taxon>Peronosporales</taxon>
        <taxon>Peronosporaceae</taxon>
        <taxon>Phytophthora</taxon>
    </lineage>
</organism>
<reference evidence="3" key="1">
    <citation type="submission" date="2011-12" db="EMBL/GenBank/DDBJ databases">
        <authorList>
            <consortium name="The Broad Institute Genome Sequencing Platform"/>
            <person name="Russ C."/>
            <person name="Tyler B."/>
            <person name="Panabieres F."/>
            <person name="Shan W."/>
            <person name="Tripathy S."/>
            <person name="Grunwald N."/>
            <person name="Machado M."/>
            <person name="Young S.K."/>
            <person name="Zeng Q."/>
            <person name="Gargeya S."/>
            <person name="Fitzgerald M."/>
            <person name="Haas B."/>
            <person name="Abouelleil A."/>
            <person name="Alvarado L."/>
            <person name="Arachchi H.M."/>
            <person name="Berlin A."/>
            <person name="Chapman S.B."/>
            <person name="Gearin G."/>
            <person name="Goldberg J."/>
            <person name="Griggs A."/>
            <person name="Gujja S."/>
            <person name="Hansen M."/>
            <person name="Heiman D."/>
            <person name="Howarth C."/>
            <person name="Larimer J."/>
            <person name="Lui A."/>
            <person name="MacDonald P.J.P."/>
            <person name="McCowen C."/>
            <person name="Montmayeur A."/>
            <person name="Murphy C."/>
            <person name="Neiman D."/>
            <person name="Pearson M."/>
            <person name="Priest M."/>
            <person name="Roberts A."/>
            <person name="Saif S."/>
            <person name="Shea T."/>
            <person name="Sisk P."/>
            <person name="Stolte C."/>
            <person name="Sykes S."/>
            <person name="Wortman J."/>
            <person name="Nusbaum C."/>
            <person name="Birren B."/>
        </authorList>
    </citation>
    <scope>NUCLEOTIDE SEQUENCE [LARGE SCALE GENOMIC DNA]</scope>
    <source>
        <strain evidence="3">INRA-310</strain>
    </source>
</reference>
<dbReference type="GO" id="GO:0055088">
    <property type="term" value="P:lipid homeostasis"/>
    <property type="evidence" value="ECO:0007669"/>
    <property type="project" value="TreeGrafter"/>
</dbReference>
<dbReference type="GO" id="GO:0003997">
    <property type="term" value="F:acyl-CoA oxidase activity"/>
    <property type="evidence" value="ECO:0007669"/>
    <property type="project" value="InterPro"/>
</dbReference>
<gene>
    <name evidence="2" type="ORF">PPTG_02642</name>
</gene>
<dbReference type="GeneID" id="20172867"/>
<accession>W2RDX6</accession>
<dbReference type="GO" id="GO:0071949">
    <property type="term" value="F:FAD binding"/>
    <property type="evidence" value="ECO:0007669"/>
    <property type="project" value="InterPro"/>
</dbReference>
<dbReference type="OrthoDB" id="538336at2759"/>
<dbReference type="InterPro" id="IPR037069">
    <property type="entry name" value="AcylCoA_DH/ox_N_sf"/>
</dbReference>
<evidence type="ECO:0000313" key="2">
    <source>
        <dbReference type="EMBL" id="ETN22869.1"/>
    </source>
</evidence>
<dbReference type="VEuPathDB" id="FungiDB:PPTG_02642"/>
<evidence type="ECO:0000259" key="1">
    <source>
        <dbReference type="Pfam" id="PF14749"/>
    </source>
</evidence>
<dbReference type="GO" id="GO:0033540">
    <property type="term" value="P:fatty acid beta-oxidation using acyl-CoA oxidase"/>
    <property type="evidence" value="ECO:0007669"/>
    <property type="project" value="TreeGrafter"/>
</dbReference>
<feature type="domain" description="Acyl-coenzyme A oxidase N-terminal" evidence="1">
    <location>
        <begin position="15"/>
        <end position="132"/>
    </location>
</feature>
<dbReference type="STRING" id="761204.W2RDX6"/>
<dbReference type="PANTHER" id="PTHR10909:SF250">
    <property type="entry name" value="PEROXISOMAL ACYL-COENZYME A OXIDASE 1"/>
    <property type="match status" value="1"/>
</dbReference>
<dbReference type="RefSeq" id="XP_008892089.1">
    <property type="nucleotide sequence ID" value="XM_008893841.1"/>
</dbReference>
<proteinExistence type="predicted"/>
<dbReference type="Gene3D" id="1.10.540.10">
    <property type="entry name" value="Acyl-CoA dehydrogenase/oxidase, N-terminal domain"/>
    <property type="match status" value="1"/>
</dbReference>
<dbReference type="OMA" id="WRMALYE"/>
<evidence type="ECO:0000313" key="3">
    <source>
        <dbReference type="Proteomes" id="UP000018817"/>
    </source>
</evidence>
<dbReference type="EMBL" id="KI669562">
    <property type="protein sequence ID" value="ETN22869.1"/>
    <property type="molecule type" value="Genomic_DNA"/>
</dbReference>
<dbReference type="GO" id="GO:0005504">
    <property type="term" value="F:fatty acid binding"/>
    <property type="evidence" value="ECO:0007669"/>
    <property type="project" value="TreeGrafter"/>
</dbReference>
<dbReference type="Pfam" id="PF14749">
    <property type="entry name" value="Acyl-CoA_ox_N"/>
    <property type="match status" value="1"/>
</dbReference>
<reference evidence="2 3" key="2">
    <citation type="submission" date="2013-11" db="EMBL/GenBank/DDBJ databases">
        <title>The Genome Sequence of Phytophthora parasitica INRA-310.</title>
        <authorList>
            <consortium name="The Broad Institute Genomics Platform"/>
            <person name="Russ C."/>
            <person name="Tyler B."/>
            <person name="Panabieres F."/>
            <person name="Shan W."/>
            <person name="Tripathy S."/>
            <person name="Grunwald N."/>
            <person name="Machado M."/>
            <person name="Johnson C.S."/>
            <person name="Arredondo F."/>
            <person name="Hong C."/>
            <person name="Coffey M."/>
            <person name="Young S.K."/>
            <person name="Zeng Q."/>
            <person name="Gargeya S."/>
            <person name="Fitzgerald M."/>
            <person name="Abouelleil A."/>
            <person name="Alvarado L."/>
            <person name="Chapman S.B."/>
            <person name="Gainer-Dewar J."/>
            <person name="Goldberg J."/>
            <person name="Griggs A."/>
            <person name="Gujja S."/>
            <person name="Hansen M."/>
            <person name="Howarth C."/>
            <person name="Imamovic A."/>
            <person name="Ireland A."/>
            <person name="Larimer J."/>
            <person name="McCowan C."/>
            <person name="Murphy C."/>
            <person name="Pearson M."/>
            <person name="Poon T.W."/>
            <person name="Priest M."/>
            <person name="Roberts A."/>
            <person name="Saif S."/>
            <person name="Shea T."/>
            <person name="Sykes S."/>
            <person name="Wortman J."/>
            <person name="Nusbaum C."/>
            <person name="Birren B."/>
        </authorList>
    </citation>
    <scope>NUCLEOTIDE SEQUENCE [LARGE SCALE GENOMIC DNA]</scope>
    <source>
        <strain evidence="2 3">INRA-310</strain>
    </source>
</reference>
<dbReference type="InterPro" id="IPR012258">
    <property type="entry name" value="Acyl-CoA_oxidase"/>
</dbReference>
<dbReference type="AlphaFoldDB" id="W2RDX6"/>
<dbReference type="InterPro" id="IPR029320">
    <property type="entry name" value="Acyl-CoA_ox_N"/>
</dbReference>
<dbReference type="Proteomes" id="UP000018817">
    <property type="component" value="Unassembled WGS sequence"/>
</dbReference>
<protein>
    <recommendedName>
        <fullName evidence="1">Acyl-coenzyme A oxidase N-terminal domain-containing protein</fullName>
    </recommendedName>
</protein>
<dbReference type="GO" id="GO:0005777">
    <property type="term" value="C:peroxisome"/>
    <property type="evidence" value="ECO:0007669"/>
    <property type="project" value="InterPro"/>
</dbReference>